<dbReference type="EMBL" id="JADGJQ010000003">
    <property type="protein sequence ID" value="KAJ3184652.1"/>
    <property type="molecule type" value="Genomic_DNA"/>
</dbReference>
<keyword evidence="2" id="KW-1185">Reference proteome</keyword>
<protein>
    <submittedName>
        <fullName evidence="1">Uncharacterized protein</fullName>
    </submittedName>
</protein>
<gene>
    <name evidence="1" type="ORF">HDU87_004055</name>
</gene>
<dbReference type="AlphaFoldDB" id="A0AAD5TR18"/>
<evidence type="ECO:0000313" key="2">
    <source>
        <dbReference type="Proteomes" id="UP001212152"/>
    </source>
</evidence>
<comment type="caution">
    <text evidence="1">The sequence shown here is derived from an EMBL/GenBank/DDBJ whole genome shotgun (WGS) entry which is preliminary data.</text>
</comment>
<name>A0AAD5TR18_9FUNG</name>
<reference evidence="1" key="1">
    <citation type="submission" date="2020-05" db="EMBL/GenBank/DDBJ databases">
        <title>Phylogenomic resolution of chytrid fungi.</title>
        <authorList>
            <person name="Stajich J.E."/>
            <person name="Amses K."/>
            <person name="Simmons R."/>
            <person name="Seto K."/>
            <person name="Myers J."/>
            <person name="Bonds A."/>
            <person name="Quandt C.A."/>
            <person name="Barry K."/>
            <person name="Liu P."/>
            <person name="Grigoriev I."/>
            <person name="Longcore J.E."/>
            <person name="James T.Y."/>
        </authorList>
    </citation>
    <scope>NUCLEOTIDE SEQUENCE</scope>
    <source>
        <strain evidence="1">JEL0379</strain>
    </source>
</reference>
<organism evidence="1 2">
    <name type="scientific">Geranomyces variabilis</name>
    <dbReference type="NCBI Taxonomy" id="109894"/>
    <lineage>
        <taxon>Eukaryota</taxon>
        <taxon>Fungi</taxon>
        <taxon>Fungi incertae sedis</taxon>
        <taxon>Chytridiomycota</taxon>
        <taxon>Chytridiomycota incertae sedis</taxon>
        <taxon>Chytridiomycetes</taxon>
        <taxon>Spizellomycetales</taxon>
        <taxon>Powellomycetaceae</taxon>
        <taxon>Geranomyces</taxon>
    </lineage>
</organism>
<dbReference type="Proteomes" id="UP001212152">
    <property type="component" value="Unassembled WGS sequence"/>
</dbReference>
<accession>A0AAD5TR18</accession>
<evidence type="ECO:0000313" key="1">
    <source>
        <dbReference type="EMBL" id="KAJ3184652.1"/>
    </source>
</evidence>
<sequence length="409" mass="46177">MASSSTSWNRTGAASWADVPLLTSATETRRALQRLSDDPLSEEFVSQLLDGKLPPTDHGAGAALLMKLLLNYRLPPEQFINYRGAYQEPANRPYATPEHIPILKLRAPVVSDAFLDSVFARMRDVELTNRTLGEIDKESQLVHWMSAVTIEVARYFEGAMRNEAERSLRGEISRGQVEFVWVAFRMCVVVVMEMKKKGFETSNHAQLMGELEAAAFSNVINRTSVDTVLGLMANKDGWIFMSYDTRANTFKMSETLLVDKRDPQNKVRNRAFAIRLMWSMFLDGYCNAVTAMQKRSLATCLQLEGDLENPAVLLQESKRRKFEEDSDAKRKSDLAERRASADKWHNVAMLAFQSKQCALSATNADGFENALRLLHESISKIPEFYVKPIDIHEQWTAHQAGASSIPFEL</sequence>
<proteinExistence type="predicted"/>